<accession>A0ABX2BIS4</accession>
<evidence type="ECO:0000313" key="5">
    <source>
        <dbReference type="EMBL" id="NPT40835.1"/>
    </source>
</evidence>
<keyword evidence="6" id="KW-1185">Reference proteome</keyword>
<dbReference type="Pfam" id="PF17764">
    <property type="entry name" value="PriA_3primeBD"/>
    <property type="match status" value="1"/>
</dbReference>
<gene>
    <name evidence="5" type="ORF">GNZ12_05810</name>
</gene>
<keyword evidence="1" id="KW-0547">Nucleotide-binding</keyword>
<feature type="non-terminal residue" evidence="5">
    <location>
        <position position="238"/>
    </location>
</feature>
<evidence type="ECO:0000256" key="3">
    <source>
        <dbReference type="ARBA" id="ARBA00023125"/>
    </source>
</evidence>
<dbReference type="PANTHER" id="PTHR30580">
    <property type="entry name" value="PRIMOSOMAL PROTEIN N"/>
    <property type="match status" value="1"/>
</dbReference>
<evidence type="ECO:0000256" key="2">
    <source>
        <dbReference type="ARBA" id="ARBA00022840"/>
    </source>
</evidence>
<keyword evidence="2" id="KW-0067">ATP-binding</keyword>
<dbReference type="InterPro" id="IPR042115">
    <property type="entry name" value="PriA_3primeBD_sf"/>
</dbReference>
<dbReference type="Gene3D" id="3.40.1440.60">
    <property type="entry name" value="PriA, 3(prime) DNA-binding domain"/>
    <property type="match status" value="1"/>
</dbReference>
<organism evidence="5 6">
    <name type="scientific">Paraburkholderia solitsugae</name>
    <dbReference type="NCBI Taxonomy" id="2675748"/>
    <lineage>
        <taxon>Bacteria</taxon>
        <taxon>Pseudomonadati</taxon>
        <taxon>Pseudomonadota</taxon>
        <taxon>Betaproteobacteria</taxon>
        <taxon>Burkholderiales</taxon>
        <taxon>Burkholderiaceae</taxon>
        <taxon>Paraburkholderia</taxon>
    </lineage>
</organism>
<reference evidence="5 6" key="1">
    <citation type="submission" date="2019-11" db="EMBL/GenBank/DDBJ databases">
        <title>Metabolism of dissolved organic matter in forest soils.</title>
        <authorList>
            <person name="Cyle K.T."/>
            <person name="Wilhelm R.C."/>
            <person name="Martinez C.E."/>
        </authorList>
    </citation>
    <scope>NUCLEOTIDE SEQUENCE [LARGE SCALE GENOMIC DNA]</scope>
    <source>
        <strain evidence="5 6">1N</strain>
    </source>
</reference>
<evidence type="ECO:0000313" key="6">
    <source>
        <dbReference type="Proteomes" id="UP000652198"/>
    </source>
</evidence>
<sequence>MFVRVALDHPLPTLFDYRCDTPERVAPGMLVSVPFGKRHVVGLVCEVTTHSDVPADRLRAVSHVCTACPPVSAEWLTLTAFAADYYQRGLGEVALPALPQALRDASRWSRLFAPEERYSLTAAGRAALPETLPARASALRKLAQALAEAEFLIAADARALHPKAIATLEAWQAEGWVALEVIEAAEVLAAPASPDTPAPTLPTLTDEQASAVEAIRDANGFAPFLLHGVTGSGKTEVY</sequence>
<dbReference type="Gene3D" id="3.40.50.300">
    <property type="entry name" value="P-loop containing nucleotide triphosphate hydrolases"/>
    <property type="match status" value="1"/>
</dbReference>
<dbReference type="EMBL" id="WOEY01000023">
    <property type="protein sequence ID" value="NPT40835.1"/>
    <property type="molecule type" value="Genomic_DNA"/>
</dbReference>
<keyword evidence="3" id="KW-0238">DNA-binding</keyword>
<dbReference type="Proteomes" id="UP000652198">
    <property type="component" value="Unassembled WGS sequence"/>
</dbReference>
<comment type="caution">
    <text evidence="5">The sequence shown here is derived from an EMBL/GenBank/DDBJ whole genome shotgun (WGS) entry which is preliminary data.</text>
</comment>
<feature type="domain" description="Primosomal protein N' 3' DNA-binding" evidence="4">
    <location>
        <begin position="4"/>
        <end position="99"/>
    </location>
</feature>
<dbReference type="SUPFAM" id="SSF52540">
    <property type="entry name" value="P-loop containing nucleoside triphosphate hydrolases"/>
    <property type="match status" value="1"/>
</dbReference>
<dbReference type="InterPro" id="IPR041222">
    <property type="entry name" value="PriA_3primeBD"/>
</dbReference>
<evidence type="ECO:0000259" key="4">
    <source>
        <dbReference type="Pfam" id="PF17764"/>
    </source>
</evidence>
<proteinExistence type="predicted"/>
<dbReference type="PANTHER" id="PTHR30580:SF0">
    <property type="entry name" value="PRIMOSOMAL PROTEIN N"/>
    <property type="match status" value="1"/>
</dbReference>
<evidence type="ECO:0000256" key="1">
    <source>
        <dbReference type="ARBA" id="ARBA00022741"/>
    </source>
</evidence>
<protein>
    <submittedName>
        <fullName evidence="5">Primosomal protein N</fullName>
    </submittedName>
</protein>
<dbReference type="InterPro" id="IPR027417">
    <property type="entry name" value="P-loop_NTPase"/>
</dbReference>
<name>A0ABX2BIS4_9BURK</name>